<gene>
    <name evidence="2" type="ORF">HUG15_18570</name>
</gene>
<dbReference type="InterPro" id="IPR051531">
    <property type="entry name" value="N-acetyltransferase"/>
</dbReference>
<protein>
    <submittedName>
        <fullName evidence="2">GNAT family N-acetyltransferase</fullName>
    </submittedName>
</protein>
<organism evidence="2 3">
    <name type="scientific">Salicibibacter cibarius</name>
    <dbReference type="NCBI Taxonomy" id="2743000"/>
    <lineage>
        <taxon>Bacteria</taxon>
        <taxon>Bacillati</taxon>
        <taxon>Bacillota</taxon>
        <taxon>Bacilli</taxon>
        <taxon>Bacillales</taxon>
        <taxon>Bacillaceae</taxon>
        <taxon>Salicibibacter</taxon>
    </lineage>
</organism>
<accession>A0A7T6Z7S3</accession>
<evidence type="ECO:0000259" key="1">
    <source>
        <dbReference type="Pfam" id="PF13302"/>
    </source>
</evidence>
<dbReference type="EMBL" id="CP054705">
    <property type="protein sequence ID" value="QQK78397.1"/>
    <property type="molecule type" value="Genomic_DNA"/>
</dbReference>
<dbReference type="Proteomes" id="UP000595823">
    <property type="component" value="Chromosome"/>
</dbReference>
<dbReference type="GO" id="GO:0016747">
    <property type="term" value="F:acyltransferase activity, transferring groups other than amino-acyl groups"/>
    <property type="evidence" value="ECO:0007669"/>
    <property type="project" value="InterPro"/>
</dbReference>
<dbReference type="Pfam" id="PF13302">
    <property type="entry name" value="Acetyltransf_3"/>
    <property type="match status" value="1"/>
</dbReference>
<feature type="domain" description="N-acetyltransferase" evidence="1">
    <location>
        <begin position="5"/>
        <end position="77"/>
    </location>
</feature>
<dbReference type="SUPFAM" id="SSF55729">
    <property type="entry name" value="Acyl-CoA N-acyltransferases (Nat)"/>
    <property type="match status" value="1"/>
</dbReference>
<keyword evidence="2" id="KW-0808">Transferase</keyword>
<dbReference type="AlphaFoldDB" id="A0A7T6Z7S3"/>
<keyword evidence="3" id="KW-1185">Reference proteome</keyword>
<dbReference type="PANTHER" id="PTHR43792">
    <property type="entry name" value="GNAT FAMILY, PUTATIVE (AFU_ORTHOLOGUE AFUA_3G00765)-RELATED-RELATED"/>
    <property type="match status" value="1"/>
</dbReference>
<proteinExistence type="predicted"/>
<dbReference type="PANTHER" id="PTHR43792:SF1">
    <property type="entry name" value="N-ACETYLTRANSFERASE DOMAIN-CONTAINING PROTEIN"/>
    <property type="match status" value="1"/>
</dbReference>
<dbReference type="KEGG" id="scia:HUG15_18570"/>
<evidence type="ECO:0000313" key="2">
    <source>
        <dbReference type="EMBL" id="QQK78397.1"/>
    </source>
</evidence>
<dbReference type="RefSeq" id="WP_200129049.1">
    <property type="nucleotide sequence ID" value="NZ_CP054705.1"/>
</dbReference>
<evidence type="ECO:0000313" key="3">
    <source>
        <dbReference type="Proteomes" id="UP000595823"/>
    </source>
</evidence>
<name>A0A7T6Z7S3_9BACI</name>
<reference evidence="2 3" key="1">
    <citation type="submission" date="2020-06" db="EMBL/GenBank/DDBJ databases">
        <title>Genomic analysis of Salicibibacter sp. NKC5-3.</title>
        <authorList>
            <person name="Oh Y.J."/>
        </authorList>
    </citation>
    <scope>NUCLEOTIDE SEQUENCE [LARGE SCALE GENOMIC DNA]</scope>
    <source>
        <strain evidence="2 3">NKC5-3</strain>
    </source>
</reference>
<dbReference type="InterPro" id="IPR016181">
    <property type="entry name" value="Acyl_CoA_acyltransferase"/>
</dbReference>
<dbReference type="InterPro" id="IPR000182">
    <property type="entry name" value="GNAT_dom"/>
</dbReference>
<dbReference type="Gene3D" id="3.40.630.30">
    <property type="match status" value="1"/>
</dbReference>
<sequence>MFYDNEIVGVITLKNVDRSNHSSHMGTWIGYSFWGIGINEEAKKLILSYAFNELKLNRVFAGSKKRNVRSIKALEKLPYMRLKVEKEFSLEHKKIQEEYGTLCVLNVIEKNDFIQWLEN</sequence>